<evidence type="ECO:0000313" key="3">
    <source>
        <dbReference type="Proteomes" id="UP000756921"/>
    </source>
</evidence>
<feature type="compositionally biased region" description="Basic residues" evidence="1">
    <location>
        <begin position="82"/>
        <end position="95"/>
    </location>
</feature>
<gene>
    <name evidence="2" type="ORF">PMIN01_05501</name>
</gene>
<organism evidence="2 3">
    <name type="scientific">Paraphaeosphaeria minitans</name>
    <dbReference type="NCBI Taxonomy" id="565426"/>
    <lineage>
        <taxon>Eukaryota</taxon>
        <taxon>Fungi</taxon>
        <taxon>Dikarya</taxon>
        <taxon>Ascomycota</taxon>
        <taxon>Pezizomycotina</taxon>
        <taxon>Dothideomycetes</taxon>
        <taxon>Pleosporomycetidae</taxon>
        <taxon>Pleosporales</taxon>
        <taxon>Massarineae</taxon>
        <taxon>Didymosphaeriaceae</taxon>
        <taxon>Paraphaeosphaeria</taxon>
    </lineage>
</organism>
<dbReference type="AlphaFoldDB" id="A0A9P6KSW5"/>
<name>A0A9P6KSW5_9PLEO</name>
<feature type="region of interest" description="Disordered" evidence="1">
    <location>
        <begin position="359"/>
        <end position="391"/>
    </location>
</feature>
<feature type="region of interest" description="Disordered" evidence="1">
    <location>
        <begin position="284"/>
        <end position="319"/>
    </location>
</feature>
<feature type="compositionally biased region" description="Acidic residues" evidence="1">
    <location>
        <begin position="287"/>
        <end position="296"/>
    </location>
</feature>
<protein>
    <submittedName>
        <fullName evidence="2">Uncharacterized protein</fullName>
    </submittedName>
</protein>
<comment type="caution">
    <text evidence="2">The sequence shown here is derived from an EMBL/GenBank/DDBJ whole genome shotgun (WGS) entry which is preliminary data.</text>
</comment>
<evidence type="ECO:0000256" key="1">
    <source>
        <dbReference type="SAM" id="MobiDB-lite"/>
    </source>
</evidence>
<reference evidence="2" key="1">
    <citation type="journal article" date="2020" name="Mol. Plant Microbe Interact.">
        <title>Genome Sequence of the Biocontrol Agent Coniothyrium minitans strain Conio (IMI 134523).</title>
        <authorList>
            <person name="Patel D."/>
            <person name="Shittu T.A."/>
            <person name="Baroncelli R."/>
            <person name="Muthumeenakshi S."/>
            <person name="Osborne T.H."/>
            <person name="Janganan T.K."/>
            <person name="Sreenivasaprasad S."/>
        </authorList>
    </citation>
    <scope>NUCLEOTIDE SEQUENCE</scope>
    <source>
        <strain evidence="2">Conio</strain>
    </source>
</reference>
<sequence>MGHWTGRRWRCHLERVEVTQCRASGYLLGHVRAASEFEARRAHVGSEFYTVHSPSVVVLLVSHVLRSRLTYPILLHPPNPHSVRKTTHPQRHRKPPPPVVPGALGWEIRRTPLNSAHHIALLPVQSRLQMALPPPAPCMSGSPASLCSAANHQAPERLLANAALLGCMETLALRQASLVQWRLTPESLVAGGGGGLLKDEVESRVGDRGMQRRHAFRVDVRDGEEGRAVLVWSPRSGIGHEKGSPRGWLDRTSTLIIPGQDVCNRGALGMRLKSLRACTQQLMAQEHEDEHDDAGDDSGTTPPSASALLRSRNTPSRVLPHERIRVHNNRARIRNQSPQYPLLHFRVWRGELRCTPQSVSPAVSSWDPKEEPKTARRWTAGPAQQAHRKRRTPARVLDELNMELHHPQKKLSKGSFLGRADIDVHAGACQSLRDRASSTQVRFIWTGDDAYPLNRIDYFEPAAAMGINATSRPTRLINASSPSSAEQCSVVQCGGVWWNMAHADNAALLGLAENLALAEEVFGWAGLRIPGGVLHPQRVYLIDLGGKGFNVRGGNRRATEMVH</sequence>
<dbReference type="Proteomes" id="UP000756921">
    <property type="component" value="Unassembled WGS sequence"/>
</dbReference>
<proteinExistence type="predicted"/>
<accession>A0A9P6KSW5</accession>
<feature type="region of interest" description="Disordered" evidence="1">
    <location>
        <begin position="80"/>
        <end position="99"/>
    </location>
</feature>
<dbReference type="EMBL" id="WJXW01000004">
    <property type="protein sequence ID" value="KAF9737722.1"/>
    <property type="molecule type" value="Genomic_DNA"/>
</dbReference>
<evidence type="ECO:0000313" key="2">
    <source>
        <dbReference type="EMBL" id="KAF9737722.1"/>
    </source>
</evidence>
<keyword evidence="3" id="KW-1185">Reference proteome</keyword>